<gene>
    <name evidence="3" type="ORF">C7H08_15285</name>
</gene>
<evidence type="ECO:0000313" key="4">
    <source>
        <dbReference type="Proteomes" id="UP000238385"/>
    </source>
</evidence>
<dbReference type="Proteomes" id="UP000238385">
    <property type="component" value="Unassembled WGS sequence"/>
</dbReference>
<organism evidence="3 4">
    <name type="scientific">Marinobacter halophilus</name>
    <dbReference type="NCBI Taxonomy" id="1323740"/>
    <lineage>
        <taxon>Bacteria</taxon>
        <taxon>Pseudomonadati</taxon>
        <taxon>Pseudomonadota</taxon>
        <taxon>Gammaproteobacteria</taxon>
        <taxon>Pseudomonadales</taxon>
        <taxon>Marinobacteraceae</taxon>
        <taxon>Marinobacter</taxon>
    </lineage>
</organism>
<evidence type="ECO:0000313" key="3">
    <source>
        <dbReference type="EMBL" id="PSF06469.1"/>
    </source>
</evidence>
<dbReference type="PANTHER" id="PTHR12788:SF10">
    <property type="entry name" value="PROTEIN-TYROSINE SULFOTRANSFERASE"/>
    <property type="match status" value="1"/>
</dbReference>
<protein>
    <recommendedName>
        <fullName evidence="2">Sulfotransferase domain-containing protein</fullName>
    </recommendedName>
</protein>
<dbReference type="InterPro" id="IPR027417">
    <property type="entry name" value="P-loop_NTPase"/>
</dbReference>
<dbReference type="RefSeq" id="WP_106673100.1">
    <property type="nucleotide sequence ID" value="NZ_BMFE01000002.1"/>
</dbReference>
<feature type="domain" description="Sulfotransferase" evidence="2">
    <location>
        <begin position="39"/>
        <end position="239"/>
    </location>
</feature>
<dbReference type="OrthoDB" id="1441538at2"/>
<evidence type="ECO:0000259" key="2">
    <source>
        <dbReference type="Pfam" id="PF00685"/>
    </source>
</evidence>
<sequence>MTLNVENKQNVLIFRAKRRGRHYLKLLRQRLTPSRETRPVFILGSGRSGTDIVSHCLSKAWDVELINEDNPTAFENWRLKSLDVVASAVDASKASLVLFKPIVETLRANEFLAEFQSATVVYVVRNPDDAINSMARFFGEAQVRAVKSWVETDFDRQPLAPPEIREFIASHCHADLSVADAAGLYWLLYNSAYLFLGLQSNARVTMIRYEDLVQKPEETMREICDFLGIKWSPSMTDEVYAGSVGKNRKPDLSPAIETECLDVWGRLIGEQRQNNTSGSVNKSL</sequence>
<dbReference type="EMBL" id="PXNN01000017">
    <property type="protein sequence ID" value="PSF06469.1"/>
    <property type="molecule type" value="Genomic_DNA"/>
</dbReference>
<dbReference type="GO" id="GO:0008476">
    <property type="term" value="F:protein-tyrosine sulfotransferase activity"/>
    <property type="evidence" value="ECO:0007669"/>
    <property type="project" value="InterPro"/>
</dbReference>
<dbReference type="InterPro" id="IPR000863">
    <property type="entry name" value="Sulfotransferase_dom"/>
</dbReference>
<keyword evidence="1" id="KW-0808">Transferase</keyword>
<evidence type="ECO:0000256" key="1">
    <source>
        <dbReference type="ARBA" id="ARBA00022679"/>
    </source>
</evidence>
<proteinExistence type="predicted"/>
<dbReference type="Pfam" id="PF00685">
    <property type="entry name" value="Sulfotransfer_1"/>
    <property type="match status" value="1"/>
</dbReference>
<keyword evidence="4" id="KW-1185">Reference proteome</keyword>
<name>A0A2T1K8K5_9GAMM</name>
<dbReference type="PANTHER" id="PTHR12788">
    <property type="entry name" value="PROTEIN-TYROSINE SULFOTRANSFERASE 2"/>
    <property type="match status" value="1"/>
</dbReference>
<dbReference type="AlphaFoldDB" id="A0A2T1K8K5"/>
<reference evidence="3 4" key="1">
    <citation type="submission" date="2018-03" db="EMBL/GenBank/DDBJ databases">
        <title>Marinobacter brunus sp. nov., a marine bacterium of Gamma-proteobacteria isolated from the surface seawater of the South China Sea.</title>
        <authorList>
            <person name="Cheng H."/>
            <person name="Wu Y.-H."/>
            <person name="Xamxidin M."/>
            <person name="Xu X.-W."/>
        </authorList>
    </citation>
    <scope>NUCLEOTIDE SEQUENCE [LARGE SCALE GENOMIC DNA]</scope>
    <source>
        <strain evidence="3 4">JCM 30472</strain>
    </source>
</reference>
<accession>A0A2T1K8K5</accession>
<dbReference type="InterPro" id="IPR026634">
    <property type="entry name" value="TPST-like"/>
</dbReference>
<dbReference type="Gene3D" id="3.40.50.300">
    <property type="entry name" value="P-loop containing nucleotide triphosphate hydrolases"/>
    <property type="match status" value="1"/>
</dbReference>
<dbReference type="SUPFAM" id="SSF52540">
    <property type="entry name" value="P-loop containing nucleoside triphosphate hydrolases"/>
    <property type="match status" value="1"/>
</dbReference>
<comment type="caution">
    <text evidence="3">The sequence shown here is derived from an EMBL/GenBank/DDBJ whole genome shotgun (WGS) entry which is preliminary data.</text>
</comment>